<reference evidence="4 5" key="1">
    <citation type="submission" date="2016-08" db="EMBL/GenBank/DDBJ databases">
        <title>Genome of Bacillus solimangrovi GH2-4.</title>
        <authorList>
            <person name="Lim S."/>
            <person name="Kim B.-C."/>
        </authorList>
    </citation>
    <scope>NUCLEOTIDE SEQUENCE [LARGE SCALE GENOMIC DNA]</scope>
    <source>
        <strain evidence="4 5">GH2-4</strain>
    </source>
</reference>
<evidence type="ECO:0008006" key="6">
    <source>
        <dbReference type="Google" id="ProtNLM"/>
    </source>
</evidence>
<dbReference type="Pfam" id="PF22820">
    <property type="entry name" value="TcaA_3rd_4th"/>
    <property type="match status" value="1"/>
</dbReference>
<evidence type="ECO:0000259" key="2">
    <source>
        <dbReference type="Pfam" id="PF22813"/>
    </source>
</evidence>
<dbReference type="PANTHER" id="PTHR40038:SF1">
    <property type="entry name" value="MEMBRANE-ASSOCIATED PROTEIN TCAA"/>
    <property type="match status" value="1"/>
</dbReference>
<dbReference type="Pfam" id="PF22813">
    <property type="entry name" value="TcaA_2nd"/>
    <property type="match status" value="1"/>
</dbReference>
<dbReference type="RefSeq" id="WP_069718819.1">
    <property type="nucleotide sequence ID" value="NZ_MJEH01000064.1"/>
</dbReference>
<feature type="domain" description="TcaA second" evidence="2">
    <location>
        <begin position="86"/>
        <end position="179"/>
    </location>
</feature>
<proteinExistence type="predicted"/>
<evidence type="ECO:0000259" key="3">
    <source>
        <dbReference type="Pfam" id="PF22820"/>
    </source>
</evidence>
<feature type="transmembrane region" description="Helical" evidence="1">
    <location>
        <begin position="57"/>
        <end position="75"/>
    </location>
</feature>
<gene>
    <name evidence="4" type="ORF">BFG57_06680</name>
</gene>
<dbReference type="STRING" id="1305675.BFG57_06680"/>
<comment type="caution">
    <text evidence="4">The sequence shown here is derived from an EMBL/GenBank/DDBJ whole genome shotgun (WGS) entry which is preliminary data.</text>
</comment>
<dbReference type="GO" id="GO:0005886">
    <property type="term" value="C:plasma membrane"/>
    <property type="evidence" value="ECO:0007669"/>
    <property type="project" value="UniProtKB-SubCell"/>
</dbReference>
<organism evidence="4 5">
    <name type="scientific">Bacillus solimangrovi</name>
    <dbReference type="NCBI Taxonomy" id="1305675"/>
    <lineage>
        <taxon>Bacteria</taxon>
        <taxon>Bacillati</taxon>
        <taxon>Bacillota</taxon>
        <taxon>Bacilli</taxon>
        <taxon>Bacillales</taxon>
        <taxon>Bacillaceae</taxon>
        <taxon>Bacillus</taxon>
    </lineage>
</organism>
<dbReference type="InterPro" id="IPR054530">
    <property type="entry name" value="TcaA_4th"/>
</dbReference>
<accession>A0A1E5LAA2</accession>
<dbReference type="Proteomes" id="UP000095209">
    <property type="component" value="Unassembled WGS sequence"/>
</dbReference>
<sequence length="353" mass="40473">MKYCHKCGQQLKNEYTYCTECGTKQHELTEIKAQPQLEQHIESKPIKKPRKPLSRKSKVLIGSTFVLVTVLFIMFKMTSNLYDPLQDVKALDAAVMKQDREAFFSIVEVNEDALLDEESYLFYLLENDWDKIRNDLVKAISEDEDLPFGQSITDRSGNKIFVLKKKNESFWGFDQYTIEAVPIRVVVKSNYPMTRFNLDGVAQLVEEADKRTELVRAYPGRYELSAIAENEFGQFKLSKGSVDVVGNGTNKEQFLFSFPERVYTWKADVEGAILFVNGQSTGKTLEDYRTLGPFPNKEVSMHAEWENSDGTVFKSEHVTANDAIWRTLHFKFEQEAIEAQKAVQAMLTEESSS</sequence>
<name>A0A1E5LAA2_9BACI</name>
<evidence type="ECO:0000313" key="5">
    <source>
        <dbReference type="Proteomes" id="UP000095209"/>
    </source>
</evidence>
<dbReference type="InterPro" id="IPR054529">
    <property type="entry name" value="TcaA_2nd"/>
</dbReference>
<dbReference type="AlphaFoldDB" id="A0A1E5LAA2"/>
<evidence type="ECO:0000256" key="1">
    <source>
        <dbReference type="SAM" id="Phobius"/>
    </source>
</evidence>
<keyword evidence="5" id="KW-1185">Reference proteome</keyword>
<keyword evidence="1" id="KW-1133">Transmembrane helix</keyword>
<dbReference type="EMBL" id="MJEH01000064">
    <property type="protein sequence ID" value="OEH91052.1"/>
    <property type="molecule type" value="Genomic_DNA"/>
</dbReference>
<keyword evidence="1" id="KW-0472">Membrane</keyword>
<keyword evidence="1" id="KW-0812">Transmembrane</keyword>
<protein>
    <recommendedName>
        <fullName evidence="6">Zinc-ribbon domain-containing protein</fullName>
    </recommendedName>
</protein>
<evidence type="ECO:0000313" key="4">
    <source>
        <dbReference type="EMBL" id="OEH91052.1"/>
    </source>
</evidence>
<feature type="domain" description="TcaA 4th" evidence="3">
    <location>
        <begin position="263"/>
        <end position="329"/>
    </location>
</feature>
<dbReference type="PANTHER" id="PTHR40038">
    <property type="entry name" value="MEMBRANE-ASSOCIATED PROTEIN TCAA"/>
    <property type="match status" value="1"/>
</dbReference>
<dbReference type="OrthoDB" id="1682769at2"/>